<dbReference type="EMBL" id="OZ019899">
    <property type="protein sequence ID" value="CAK9231331.1"/>
    <property type="molecule type" value="Genomic_DNA"/>
</dbReference>
<sequence>MGFYAEQSFLVEIASMFEWQHAGVMNHTGSGLVGSIANRSISEGIGDLEMILPNVEAVVSAVDIPRFFENLSQLSLKSFWTATNSVEEAVEGLPKGSCNIP</sequence>
<gene>
    <name evidence="1" type="ORF">CSSPTR1EN2_LOCUS20510</name>
</gene>
<name>A0ABP0UVB3_9BRYO</name>
<protein>
    <submittedName>
        <fullName evidence="1">Uncharacterized protein</fullName>
    </submittedName>
</protein>
<evidence type="ECO:0000313" key="1">
    <source>
        <dbReference type="EMBL" id="CAK9231331.1"/>
    </source>
</evidence>
<organism evidence="1 2">
    <name type="scientific">Sphagnum troendelagicum</name>
    <dbReference type="NCBI Taxonomy" id="128251"/>
    <lineage>
        <taxon>Eukaryota</taxon>
        <taxon>Viridiplantae</taxon>
        <taxon>Streptophyta</taxon>
        <taxon>Embryophyta</taxon>
        <taxon>Bryophyta</taxon>
        <taxon>Sphagnophytina</taxon>
        <taxon>Sphagnopsida</taxon>
        <taxon>Sphagnales</taxon>
        <taxon>Sphagnaceae</taxon>
        <taxon>Sphagnum</taxon>
    </lineage>
</organism>
<proteinExistence type="predicted"/>
<evidence type="ECO:0000313" key="2">
    <source>
        <dbReference type="Proteomes" id="UP001497512"/>
    </source>
</evidence>
<accession>A0ABP0UVB3</accession>
<reference evidence="1" key="1">
    <citation type="submission" date="2024-02" db="EMBL/GenBank/DDBJ databases">
        <authorList>
            <consortium name="ELIXIR-Norway"/>
            <consortium name="Elixir Norway"/>
        </authorList>
    </citation>
    <scope>NUCLEOTIDE SEQUENCE</scope>
</reference>
<keyword evidence="2" id="KW-1185">Reference proteome</keyword>
<dbReference type="Proteomes" id="UP001497512">
    <property type="component" value="Chromosome 7"/>
</dbReference>